<feature type="region of interest" description="Disordered" evidence="6">
    <location>
        <begin position="464"/>
        <end position="500"/>
    </location>
</feature>
<dbReference type="OrthoDB" id="9801152at2"/>
<keyword evidence="2" id="KW-1003">Cell membrane</keyword>
<feature type="transmembrane region" description="Helical" evidence="7">
    <location>
        <begin position="57"/>
        <end position="75"/>
    </location>
</feature>
<dbReference type="GO" id="GO:0055091">
    <property type="term" value="P:phospholipid homeostasis"/>
    <property type="evidence" value="ECO:0007669"/>
    <property type="project" value="TreeGrafter"/>
</dbReference>
<keyword evidence="3 7" id="KW-0812">Transmembrane</keyword>
<dbReference type="STRING" id="1841860.GCA_900157375_00071"/>
<protein>
    <submittedName>
        <fullName evidence="9">Lysylphosphatidylglycerol synthetase, C-terminal domain, DUF2156 family</fullName>
    </submittedName>
</protein>
<dbReference type="InterPro" id="IPR051211">
    <property type="entry name" value="PG_lysyltransferase"/>
</dbReference>
<keyword evidence="4 7" id="KW-1133">Transmembrane helix</keyword>
<evidence type="ECO:0000256" key="3">
    <source>
        <dbReference type="ARBA" id="ARBA00022692"/>
    </source>
</evidence>
<feature type="compositionally biased region" description="Polar residues" evidence="6">
    <location>
        <begin position="466"/>
        <end position="476"/>
    </location>
</feature>
<evidence type="ECO:0000256" key="7">
    <source>
        <dbReference type="SAM" id="Phobius"/>
    </source>
</evidence>
<dbReference type="Proteomes" id="UP000240988">
    <property type="component" value="Unassembled WGS sequence"/>
</dbReference>
<dbReference type="RefSeq" id="WP_077085796.1">
    <property type="nucleotide sequence ID" value="NZ_LT721901.1"/>
</dbReference>
<evidence type="ECO:0000256" key="2">
    <source>
        <dbReference type="ARBA" id="ARBA00022475"/>
    </source>
</evidence>
<sequence length="500" mass="55246">MDAASLATVPAGPRVMVSFDSRPMRWIGTVTLVGALALLTVMVACDHRVGEWYSTSRLSWSLSLLLAAMLVARGIRMGRPVTISHATSAMGVLFTGVGSHLLSSELLGNGLVVGAAVILVWPMPSRPDPVALPRIWALIEATQGDPLAPFAMQSMKSYYFNTNGDAAIAYRARLGFAVVSGDPIGAHNAFPKLASDFAAMCNSRGWRIIVLGCSERWLKLWQKAGVIGQSLRPVPIGRDVVVDVSRFNMVGRKYRNLRQAVRRTHNAGITTEVVAEQELDSALAHELAEVLNASHRGAHAERGFSMILDHALEGRYPGIKLIIARDRYGRLQAFHRYATSGQGSDVSLDVPWRRPGAPNGVDERLSVDMIAYTKEKGGNRLSLAFAAFPEIFDNKNRSPIETIYYGLIHLGHSLIKLESLYRYLRKFHSFDQRRYVLLSMRHIPAALLVLLSLEFVPRRRHLRQGPRTTLGDNTMGGTRRGEHERPKRGTTDLQVRTIAS</sequence>
<evidence type="ECO:0000256" key="6">
    <source>
        <dbReference type="SAM" id="MobiDB-lite"/>
    </source>
</evidence>
<keyword evidence="10" id="KW-1185">Reference proteome</keyword>
<dbReference type="PANTHER" id="PTHR34697:SF2">
    <property type="entry name" value="PHOSPHATIDYLGLYCEROL LYSYLTRANSFERASE"/>
    <property type="match status" value="1"/>
</dbReference>
<dbReference type="GO" id="GO:0005886">
    <property type="term" value="C:plasma membrane"/>
    <property type="evidence" value="ECO:0007669"/>
    <property type="project" value="UniProtKB-SubCell"/>
</dbReference>
<proteinExistence type="predicted"/>
<dbReference type="GO" id="GO:0016755">
    <property type="term" value="F:aminoacyltransferase activity"/>
    <property type="evidence" value="ECO:0007669"/>
    <property type="project" value="TreeGrafter"/>
</dbReference>
<dbReference type="AlphaFoldDB" id="A0A2U3NLG8"/>
<name>A0A2U3NLG8_9MYCO</name>
<evidence type="ECO:0000313" key="9">
    <source>
        <dbReference type="EMBL" id="SPM32275.1"/>
    </source>
</evidence>
<gene>
    <name evidence="9" type="ORF">MRAB57_72</name>
</gene>
<dbReference type="PANTHER" id="PTHR34697">
    <property type="entry name" value="PHOSPHATIDYLGLYCEROL LYSYLTRANSFERASE"/>
    <property type="match status" value="1"/>
</dbReference>
<feature type="transmembrane region" description="Helical" evidence="7">
    <location>
        <begin position="26"/>
        <end position="45"/>
    </location>
</feature>
<dbReference type="InterPro" id="IPR024320">
    <property type="entry name" value="LPG_synthase_C"/>
</dbReference>
<feature type="domain" description="Phosphatidylglycerol lysyltransferase C-terminal" evidence="8">
    <location>
        <begin position="137"/>
        <end position="437"/>
    </location>
</feature>
<comment type="subcellular location">
    <subcellularLocation>
        <location evidence="1">Cell membrane</location>
        <topology evidence="1">Multi-pass membrane protein</topology>
    </subcellularLocation>
</comment>
<evidence type="ECO:0000313" key="10">
    <source>
        <dbReference type="Proteomes" id="UP000240988"/>
    </source>
</evidence>
<accession>A0A2U3NLG8</accession>
<feature type="compositionally biased region" description="Basic and acidic residues" evidence="6">
    <location>
        <begin position="479"/>
        <end position="490"/>
    </location>
</feature>
<evidence type="ECO:0000256" key="5">
    <source>
        <dbReference type="ARBA" id="ARBA00023136"/>
    </source>
</evidence>
<keyword evidence="5 7" id="KW-0472">Membrane</keyword>
<feature type="compositionally biased region" description="Polar residues" evidence="6">
    <location>
        <begin position="491"/>
        <end position="500"/>
    </location>
</feature>
<dbReference type="EMBL" id="FUFA01000001">
    <property type="protein sequence ID" value="SPM32275.1"/>
    <property type="molecule type" value="Genomic_DNA"/>
</dbReference>
<evidence type="ECO:0000259" key="8">
    <source>
        <dbReference type="Pfam" id="PF09924"/>
    </source>
</evidence>
<dbReference type="Pfam" id="PF09924">
    <property type="entry name" value="LPG_synthase_C"/>
    <property type="match status" value="1"/>
</dbReference>
<evidence type="ECO:0000256" key="4">
    <source>
        <dbReference type="ARBA" id="ARBA00022989"/>
    </source>
</evidence>
<reference evidence="9 10" key="1">
    <citation type="submission" date="2017-01" db="EMBL/GenBank/DDBJ databases">
        <authorList>
            <consortium name="Urmite Genomes"/>
        </authorList>
    </citation>
    <scope>NUCLEOTIDE SEQUENCE [LARGE SCALE GENOMIC DNA]</scope>
    <source>
        <strain evidence="9 10">AB57</strain>
    </source>
</reference>
<evidence type="ECO:0000256" key="1">
    <source>
        <dbReference type="ARBA" id="ARBA00004651"/>
    </source>
</evidence>
<organism evidence="9 10">
    <name type="scientific">Mycobacterium rhizamassiliense</name>
    <dbReference type="NCBI Taxonomy" id="1841860"/>
    <lineage>
        <taxon>Bacteria</taxon>
        <taxon>Bacillati</taxon>
        <taxon>Actinomycetota</taxon>
        <taxon>Actinomycetes</taxon>
        <taxon>Mycobacteriales</taxon>
        <taxon>Mycobacteriaceae</taxon>
        <taxon>Mycobacterium</taxon>
    </lineage>
</organism>